<dbReference type="EMBL" id="AONC01000011">
    <property type="protein sequence ID" value="EXJ16454.1"/>
    <property type="molecule type" value="Genomic_DNA"/>
</dbReference>
<organism evidence="2 3">
    <name type="scientific">Imhoffiella purpurea</name>
    <dbReference type="NCBI Taxonomy" id="1249627"/>
    <lineage>
        <taxon>Bacteria</taxon>
        <taxon>Pseudomonadati</taxon>
        <taxon>Pseudomonadota</taxon>
        <taxon>Gammaproteobacteria</taxon>
        <taxon>Chromatiales</taxon>
        <taxon>Chromatiaceae</taxon>
        <taxon>Imhoffiella</taxon>
    </lineage>
</organism>
<dbReference type="Pfam" id="PF01497">
    <property type="entry name" value="Peripla_BP_2"/>
    <property type="match status" value="1"/>
</dbReference>
<dbReference type="InterPro" id="IPR002491">
    <property type="entry name" value="ABC_transptr_periplasmic_BD"/>
</dbReference>
<evidence type="ECO:0000313" key="3">
    <source>
        <dbReference type="Proteomes" id="UP000019460"/>
    </source>
</evidence>
<dbReference type="OrthoDB" id="9797736at2"/>
<dbReference type="STRING" id="1249627.D779_0186"/>
<dbReference type="PANTHER" id="PTHR30535">
    <property type="entry name" value="VITAMIN B12-BINDING PROTEIN"/>
    <property type="match status" value="1"/>
</dbReference>
<comment type="caution">
    <text evidence="2">The sequence shown here is derived from an EMBL/GenBank/DDBJ whole genome shotgun (WGS) entry which is preliminary data.</text>
</comment>
<gene>
    <name evidence="2" type="ORF">D779_0186</name>
</gene>
<dbReference type="PANTHER" id="PTHR30535:SF4">
    <property type="entry name" value="HEMIN-BINDING PERIPLASMIC PROTEIN HMUT"/>
    <property type="match status" value="1"/>
</dbReference>
<dbReference type="SUPFAM" id="SSF53807">
    <property type="entry name" value="Helical backbone' metal receptor"/>
    <property type="match status" value="1"/>
</dbReference>
<sequence length="298" mass="30942">MLDAKTSSSGHWRALIIGLTLSLSPGAVPAAERLVSVDGAATEIIYALGRESRLVGVDTTSTYPPETRSLGSVGYKRRLSAEGLLSLSPDLILATEDAGPPEVLNQVRSAGVEVRLIPDAATPEGLNEKIEAVAEALDAQDSGQDLIARVGRQLERIARAVGEVERPPRVLFLMVVGSGIDHSAGRGAPVDTLIRLAGGENVLHASMEDYKPLSPEAALAAAPDVILVSNRALEDLNGVDGVLGRAGLAATPAGQARRVIALDSALLFHFGPRIAQAAEQLAGELGTLDRPGAVVGRD</sequence>
<keyword evidence="3" id="KW-1185">Reference proteome</keyword>
<reference evidence="2 3" key="1">
    <citation type="submission" date="2012-11" db="EMBL/GenBank/DDBJ databases">
        <title>Genome assembly of Thiorhodococcus sp. AK35.</title>
        <authorList>
            <person name="Nupur N."/>
            <person name="Khatri I."/>
            <person name="Subramanian S."/>
            <person name="Pinnaka A."/>
        </authorList>
    </citation>
    <scope>NUCLEOTIDE SEQUENCE [LARGE SCALE GENOMIC DNA]</scope>
    <source>
        <strain evidence="2 3">AK35</strain>
    </source>
</reference>
<dbReference type="PROSITE" id="PS50983">
    <property type="entry name" value="FE_B12_PBP"/>
    <property type="match status" value="1"/>
</dbReference>
<dbReference type="Proteomes" id="UP000019460">
    <property type="component" value="Unassembled WGS sequence"/>
</dbReference>
<name>W9VAJ7_9GAMM</name>
<dbReference type="InterPro" id="IPR050902">
    <property type="entry name" value="ABC_Transporter_SBP"/>
</dbReference>
<protein>
    <submittedName>
        <fullName evidence="2">Periplasmic hemin-binding protein</fullName>
    </submittedName>
</protein>
<accession>W9VAJ7</accession>
<dbReference type="eggNOG" id="COG4558">
    <property type="taxonomic scope" value="Bacteria"/>
</dbReference>
<dbReference type="AlphaFoldDB" id="W9VAJ7"/>
<proteinExistence type="predicted"/>
<feature type="domain" description="Fe/B12 periplasmic-binding" evidence="1">
    <location>
        <begin position="33"/>
        <end position="293"/>
    </location>
</feature>
<evidence type="ECO:0000259" key="1">
    <source>
        <dbReference type="PROSITE" id="PS50983"/>
    </source>
</evidence>
<evidence type="ECO:0000313" key="2">
    <source>
        <dbReference type="EMBL" id="EXJ16454.1"/>
    </source>
</evidence>
<dbReference type="Gene3D" id="3.40.50.1980">
    <property type="entry name" value="Nitrogenase molybdenum iron protein domain"/>
    <property type="match status" value="2"/>
</dbReference>